<evidence type="ECO:0000313" key="2">
    <source>
        <dbReference type="Proteomes" id="UP000014974"/>
    </source>
</evidence>
<accession>S7V648</accession>
<dbReference type="AlphaFoldDB" id="S7V648"/>
<organism evidence="1 2">
    <name type="scientific">Cyclobacterium qasimii M12-11B</name>
    <dbReference type="NCBI Taxonomy" id="641524"/>
    <lineage>
        <taxon>Bacteria</taxon>
        <taxon>Pseudomonadati</taxon>
        <taxon>Bacteroidota</taxon>
        <taxon>Cytophagia</taxon>
        <taxon>Cytophagales</taxon>
        <taxon>Cyclobacteriaceae</taxon>
        <taxon>Cyclobacterium</taxon>
    </lineage>
</organism>
<name>S7V648_9BACT</name>
<comment type="caution">
    <text evidence="1">The sequence shown here is derived from an EMBL/GenBank/DDBJ whole genome shotgun (WGS) entry which is preliminary data.</text>
</comment>
<reference evidence="1 2" key="1">
    <citation type="journal article" date="2013" name="Genome Announc.">
        <title>Draft Genome Sequence of Cyclobacterium qasimii Strain M12-11BT, Isolated from Arctic Marine Sediment.</title>
        <authorList>
            <person name="Shivaji S."/>
            <person name="Ara S."/>
            <person name="Singh A."/>
            <person name="Kumar Pinnaka A."/>
        </authorList>
    </citation>
    <scope>NUCLEOTIDE SEQUENCE [LARGE SCALE GENOMIC DNA]</scope>
    <source>
        <strain evidence="1 2">M12-11B</strain>
    </source>
</reference>
<gene>
    <name evidence="1" type="ORF">ADICYQ_5362</name>
</gene>
<dbReference type="EMBL" id="ATNM01000189">
    <property type="protein sequence ID" value="EPR65655.1"/>
    <property type="molecule type" value="Genomic_DNA"/>
</dbReference>
<proteinExistence type="predicted"/>
<evidence type="ECO:0000313" key="1">
    <source>
        <dbReference type="EMBL" id="EPR65655.1"/>
    </source>
</evidence>
<dbReference type="Proteomes" id="UP000014974">
    <property type="component" value="Unassembled WGS sequence"/>
</dbReference>
<protein>
    <submittedName>
        <fullName evidence="1">Uncharacterized protein</fullName>
    </submittedName>
</protein>
<sequence length="37" mass="4404">MFPIEIKPSRFHSPNFNIRLMINKTWKVSGFNVIINN</sequence>